<name>A0A9P9INP0_9HYPO</name>
<dbReference type="PANTHER" id="PTHR37534:SF46">
    <property type="entry name" value="ZN(II)2CYS6 TRANSCRIPTION FACTOR (EUROFUNG)"/>
    <property type="match status" value="1"/>
</dbReference>
<dbReference type="InterPro" id="IPR021858">
    <property type="entry name" value="Fun_TF"/>
</dbReference>
<evidence type="ECO:0000313" key="4">
    <source>
        <dbReference type="EMBL" id="KAH7127292.1"/>
    </source>
</evidence>
<protein>
    <submittedName>
        <fullName evidence="4">Fungal-specific transcription factor domain-containing protein</fullName>
    </submittedName>
</protein>
<dbReference type="AlphaFoldDB" id="A0A9P9INP0"/>
<evidence type="ECO:0000256" key="2">
    <source>
        <dbReference type="ARBA" id="ARBA00023242"/>
    </source>
</evidence>
<gene>
    <name evidence="4" type="ORF">EDB81DRAFT_950965</name>
</gene>
<dbReference type="Proteomes" id="UP000738349">
    <property type="component" value="Unassembled WGS sequence"/>
</dbReference>
<proteinExistence type="predicted"/>
<sequence>MAAWIFLGGRRQPESASTLAFTAIDGSTTPLLQLLLPLGLEWPPILHCLLSLSKQNLQRSESDFQHYQIALSELRSEIAALKTNLTDIAKIEKILASSFLLGMFTRPWCNEYWVQHARGMTTVLRLVDQSRLGASELGVFLISVCAIQDISAFSVGKRELSQHVWLSWMNHRSMPNSHQSFTALETVTGYPGSLVSLIAYVSEDAETNAFNDRQYSKSSSAMSDNMDSNFGTDSTSYDGSSTSSYEELETSLADWVYPELPPMASPVLSIALNTAWETMRFAVYIYLWRRCGFHSNLLKPFPAERASRKDLFVKKILSNIRTMVSMSQELGISVGNAMLWPLVVAAYQI</sequence>
<dbReference type="PANTHER" id="PTHR37534">
    <property type="entry name" value="TRANSCRIPTIONAL ACTIVATOR PROTEIN UGA3"/>
    <property type="match status" value="1"/>
</dbReference>
<comment type="subcellular location">
    <subcellularLocation>
        <location evidence="1">Nucleus</location>
    </subcellularLocation>
</comment>
<comment type="caution">
    <text evidence="4">The sequence shown here is derived from an EMBL/GenBank/DDBJ whole genome shotgun (WGS) entry which is preliminary data.</text>
</comment>
<evidence type="ECO:0000313" key="5">
    <source>
        <dbReference type="Proteomes" id="UP000738349"/>
    </source>
</evidence>
<accession>A0A9P9INP0</accession>
<keyword evidence="5" id="KW-1185">Reference proteome</keyword>
<evidence type="ECO:0000256" key="1">
    <source>
        <dbReference type="ARBA" id="ARBA00004123"/>
    </source>
</evidence>
<dbReference type="GO" id="GO:0005634">
    <property type="term" value="C:nucleus"/>
    <property type="evidence" value="ECO:0007669"/>
    <property type="project" value="UniProtKB-SubCell"/>
</dbReference>
<reference evidence="4" key="1">
    <citation type="journal article" date="2021" name="Nat. Commun.">
        <title>Genetic determinants of endophytism in the Arabidopsis root mycobiome.</title>
        <authorList>
            <person name="Mesny F."/>
            <person name="Miyauchi S."/>
            <person name="Thiergart T."/>
            <person name="Pickel B."/>
            <person name="Atanasova L."/>
            <person name="Karlsson M."/>
            <person name="Huettel B."/>
            <person name="Barry K.W."/>
            <person name="Haridas S."/>
            <person name="Chen C."/>
            <person name="Bauer D."/>
            <person name="Andreopoulos W."/>
            <person name="Pangilinan J."/>
            <person name="LaButti K."/>
            <person name="Riley R."/>
            <person name="Lipzen A."/>
            <person name="Clum A."/>
            <person name="Drula E."/>
            <person name="Henrissat B."/>
            <person name="Kohler A."/>
            <person name="Grigoriev I.V."/>
            <person name="Martin F.M."/>
            <person name="Hacquard S."/>
        </authorList>
    </citation>
    <scope>NUCLEOTIDE SEQUENCE</scope>
    <source>
        <strain evidence="4">MPI-CAGE-AT-0147</strain>
    </source>
</reference>
<dbReference type="EMBL" id="JAGMUV010000019">
    <property type="protein sequence ID" value="KAH7127292.1"/>
    <property type="molecule type" value="Genomic_DNA"/>
</dbReference>
<keyword evidence="2" id="KW-0539">Nucleus</keyword>
<organism evidence="4 5">
    <name type="scientific">Dactylonectria macrodidyma</name>
    <dbReference type="NCBI Taxonomy" id="307937"/>
    <lineage>
        <taxon>Eukaryota</taxon>
        <taxon>Fungi</taxon>
        <taxon>Dikarya</taxon>
        <taxon>Ascomycota</taxon>
        <taxon>Pezizomycotina</taxon>
        <taxon>Sordariomycetes</taxon>
        <taxon>Hypocreomycetidae</taxon>
        <taxon>Hypocreales</taxon>
        <taxon>Nectriaceae</taxon>
        <taxon>Dactylonectria</taxon>
    </lineage>
</organism>
<evidence type="ECO:0000256" key="3">
    <source>
        <dbReference type="SAM" id="Coils"/>
    </source>
</evidence>
<feature type="coiled-coil region" evidence="3">
    <location>
        <begin position="57"/>
        <end position="91"/>
    </location>
</feature>
<keyword evidence="3" id="KW-0175">Coiled coil</keyword>
<dbReference type="OrthoDB" id="4844260at2759"/>
<dbReference type="Pfam" id="PF11951">
    <property type="entry name" value="Fungal_trans_2"/>
    <property type="match status" value="1"/>
</dbReference>